<sequence length="507" mass="52984">MTPGLRPARGRAAWLAAGAAVFAVALAFSAASGFGTADESWYLRVIARTLAGDVLYRDTFLGVTPLSVFLVAPLAALFGTEILVVKAAVALCFAASVLTGCAICRRLGAGWGATLVFGASLFAYLLPGLTRMGAPYSPLAVALLLGCFALALRWAAGTRAEGRVLAAAGALAGLCFMAKQNMGVYALAALVAAVVFAGPAGGRGALRRTAVVAVSFAGVVVLAAVPVVASGGLEALVDYGFTGKGTYLRAGRISFFGEVAELLRLVAAPSPRLLLQHQFALPFLAFPVMLAAWIGAEPGRRKRATIVLLFAGAGFLGVFPRADATHLAIGTPFLLLGVVHGWRELRLRGRAPRAAAAGAAAWVAILLAATLSVPARRLVSGRFEVSELPHFRGVVVVRGQSRESLLRAGELARSAPGGEILLLSPRAGFYYLLTGLENPTPYDYPLSTTFGSGGQARVEAMIRRGRIRTACLDPATPPGLRPEGVERAVRRHLRFSHRTGLCAVYRS</sequence>
<dbReference type="EMBL" id="CADCTW010000231">
    <property type="protein sequence ID" value="CAA9368362.1"/>
    <property type="molecule type" value="Genomic_DNA"/>
</dbReference>
<dbReference type="AlphaFoldDB" id="A0A6J4MWB1"/>
<feature type="transmembrane region" description="Helical" evidence="1">
    <location>
        <begin position="303"/>
        <end position="319"/>
    </location>
</feature>
<accession>A0A6J4MWB1</accession>
<feature type="transmembrane region" description="Helical" evidence="1">
    <location>
        <begin position="279"/>
        <end position="296"/>
    </location>
</feature>
<feature type="transmembrane region" description="Helical" evidence="1">
    <location>
        <begin position="325"/>
        <end position="342"/>
    </location>
</feature>
<feature type="transmembrane region" description="Helical" evidence="1">
    <location>
        <begin position="111"/>
        <end position="130"/>
    </location>
</feature>
<feature type="transmembrane region" description="Helical" evidence="1">
    <location>
        <begin position="209"/>
        <end position="229"/>
    </location>
</feature>
<reference evidence="2" key="1">
    <citation type="submission" date="2020-02" db="EMBL/GenBank/DDBJ databases">
        <authorList>
            <person name="Meier V. D."/>
        </authorList>
    </citation>
    <scope>NUCLEOTIDE SEQUENCE</scope>
    <source>
        <strain evidence="2">AVDCRST_MAG68</strain>
    </source>
</reference>
<feature type="transmembrane region" description="Helical" evidence="1">
    <location>
        <begin position="12"/>
        <end position="34"/>
    </location>
</feature>
<evidence type="ECO:0000256" key="1">
    <source>
        <dbReference type="SAM" id="Phobius"/>
    </source>
</evidence>
<name>A0A6J4MWB1_9BACT</name>
<evidence type="ECO:0000313" key="2">
    <source>
        <dbReference type="EMBL" id="CAA9368362.1"/>
    </source>
</evidence>
<evidence type="ECO:0008006" key="3">
    <source>
        <dbReference type="Google" id="ProtNLM"/>
    </source>
</evidence>
<organism evidence="2">
    <name type="scientific">uncultured Gemmatimonadota bacterium</name>
    <dbReference type="NCBI Taxonomy" id="203437"/>
    <lineage>
        <taxon>Bacteria</taxon>
        <taxon>Pseudomonadati</taxon>
        <taxon>Gemmatimonadota</taxon>
        <taxon>environmental samples</taxon>
    </lineage>
</organism>
<protein>
    <recommendedName>
        <fullName evidence="3">Glycosyltransferase RgtA/B/C/D-like domain-containing protein</fullName>
    </recommendedName>
</protein>
<gene>
    <name evidence="2" type="ORF">AVDCRST_MAG68-5195</name>
</gene>
<keyword evidence="1" id="KW-1133">Transmembrane helix</keyword>
<feature type="transmembrane region" description="Helical" evidence="1">
    <location>
        <begin position="136"/>
        <end position="155"/>
    </location>
</feature>
<feature type="transmembrane region" description="Helical" evidence="1">
    <location>
        <begin position="162"/>
        <end position="179"/>
    </location>
</feature>
<proteinExistence type="predicted"/>
<feature type="transmembrane region" description="Helical" evidence="1">
    <location>
        <begin position="55"/>
        <end position="76"/>
    </location>
</feature>
<feature type="transmembrane region" description="Helical" evidence="1">
    <location>
        <begin position="354"/>
        <end position="373"/>
    </location>
</feature>
<feature type="transmembrane region" description="Helical" evidence="1">
    <location>
        <begin position="185"/>
        <end position="202"/>
    </location>
</feature>
<keyword evidence="1" id="KW-0472">Membrane</keyword>
<keyword evidence="1" id="KW-0812">Transmembrane</keyword>